<evidence type="ECO:0000256" key="1">
    <source>
        <dbReference type="SAM" id="MobiDB-lite"/>
    </source>
</evidence>
<reference evidence="2" key="2">
    <citation type="submission" date="2021-05" db="EMBL/GenBank/DDBJ databases">
        <title>Protein family content uncovers lineage relationships and bacterial pathway maintenance mechanisms in DPANN archaea.</title>
        <authorList>
            <person name="Castelle C.J."/>
            <person name="Meheust R."/>
            <person name="Jaffe A.L."/>
            <person name="Seitz K."/>
            <person name="Gong X."/>
            <person name="Baker B.J."/>
            <person name="Banfield J.F."/>
        </authorList>
    </citation>
    <scope>NUCLEOTIDE SEQUENCE</scope>
    <source>
        <strain evidence="2">RIFCSPLOWO2_01_FULL_AR10_48_17</strain>
    </source>
</reference>
<name>A0A8T4L633_9ARCH</name>
<feature type="compositionally biased region" description="Basic and acidic residues" evidence="1">
    <location>
        <begin position="75"/>
        <end position="93"/>
    </location>
</feature>
<comment type="caution">
    <text evidence="2">The sequence shown here is derived from an EMBL/GenBank/DDBJ whole genome shotgun (WGS) entry which is preliminary data.</text>
</comment>
<reference evidence="2" key="1">
    <citation type="submission" date="2021-03" db="EMBL/GenBank/DDBJ databases">
        <authorList>
            <person name="Jaffe A."/>
        </authorList>
    </citation>
    <scope>NUCLEOTIDE SEQUENCE</scope>
    <source>
        <strain evidence="2">RIFCSPLOWO2_01_FULL_AR10_48_17</strain>
    </source>
</reference>
<feature type="region of interest" description="Disordered" evidence="1">
    <location>
        <begin position="73"/>
        <end position="104"/>
    </location>
</feature>
<protein>
    <submittedName>
        <fullName evidence="2">Uncharacterized protein</fullName>
    </submittedName>
</protein>
<evidence type="ECO:0000313" key="2">
    <source>
        <dbReference type="EMBL" id="MBS3061009.1"/>
    </source>
</evidence>
<sequence>MRKKPLTPVEQKQRSFRRLAAASVAAGIVVPSPVTGIMMGVVGYKGAKLYLDEKEAKRKKEKARVLRRLAAPEVESPKQRVERRLAGEPKKVDPLIPGAPQKPRVRTVLMKKAEAWQGKKRPRGTVR</sequence>
<proteinExistence type="predicted"/>
<dbReference type="AlphaFoldDB" id="A0A8T4L633"/>
<gene>
    <name evidence="2" type="ORF">J4215_00325</name>
</gene>
<organism evidence="2 3">
    <name type="scientific">Candidatus Iainarchaeum sp</name>
    <dbReference type="NCBI Taxonomy" id="3101447"/>
    <lineage>
        <taxon>Archaea</taxon>
        <taxon>Candidatus Iainarchaeota</taxon>
        <taxon>Candidatus Iainarchaeia</taxon>
        <taxon>Candidatus Iainarchaeales</taxon>
        <taxon>Candidatus Iainarchaeaceae</taxon>
        <taxon>Candidatus Iainarchaeum</taxon>
    </lineage>
</organism>
<dbReference type="EMBL" id="JAGVWC010000004">
    <property type="protein sequence ID" value="MBS3061009.1"/>
    <property type="molecule type" value="Genomic_DNA"/>
</dbReference>
<dbReference type="Proteomes" id="UP000675968">
    <property type="component" value="Unassembled WGS sequence"/>
</dbReference>
<accession>A0A8T4L633</accession>
<evidence type="ECO:0000313" key="3">
    <source>
        <dbReference type="Proteomes" id="UP000675968"/>
    </source>
</evidence>